<evidence type="ECO:0000313" key="1">
    <source>
        <dbReference type="EMBL" id="KFM57072.1"/>
    </source>
</evidence>
<accession>A0A087SW33</accession>
<keyword evidence="2" id="KW-1185">Reference proteome</keyword>
<dbReference type="Proteomes" id="UP000054359">
    <property type="component" value="Unassembled WGS sequence"/>
</dbReference>
<feature type="non-terminal residue" evidence="1">
    <location>
        <position position="122"/>
    </location>
</feature>
<organism evidence="1 2">
    <name type="scientific">Stegodyphus mimosarum</name>
    <name type="common">African social velvet spider</name>
    <dbReference type="NCBI Taxonomy" id="407821"/>
    <lineage>
        <taxon>Eukaryota</taxon>
        <taxon>Metazoa</taxon>
        <taxon>Ecdysozoa</taxon>
        <taxon>Arthropoda</taxon>
        <taxon>Chelicerata</taxon>
        <taxon>Arachnida</taxon>
        <taxon>Araneae</taxon>
        <taxon>Araneomorphae</taxon>
        <taxon>Entelegynae</taxon>
        <taxon>Eresoidea</taxon>
        <taxon>Eresidae</taxon>
        <taxon>Stegodyphus</taxon>
    </lineage>
</organism>
<name>A0A087SW33_STEMI</name>
<protein>
    <submittedName>
        <fullName evidence="1">Uncharacterized protein</fullName>
    </submittedName>
</protein>
<dbReference type="AlphaFoldDB" id="A0A087SW33"/>
<dbReference type="EMBL" id="KK112213">
    <property type="protein sequence ID" value="KFM57072.1"/>
    <property type="molecule type" value="Genomic_DNA"/>
</dbReference>
<dbReference type="OrthoDB" id="9998011at2759"/>
<gene>
    <name evidence="1" type="ORF">X975_22692</name>
</gene>
<sequence length="122" mass="13678">MDSFPVNFTDIYCTSAFALQASVRSGNAKKVKILEYVSYHMHHPQPVETLAEIQWDERCSCEQLTKGENTVIIIGSPITSWISENTVHFIHLTSQVQVISSSAGLAQPEELKQARKSCERNP</sequence>
<reference evidence="1 2" key="1">
    <citation type="submission" date="2013-11" db="EMBL/GenBank/DDBJ databases">
        <title>Genome sequencing of Stegodyphus mimosarum.</title>
        <authorList>
            <person name="Bechsgaard J."/>
        </authorList>
    </citation>
    <scope>NUCLEOTIDE SEQUENCE [LARGE SCALE GENOMIC DNA]</scope>
</reference>
<proteinExistence type="predicted"/>
<evidence type="ECO:0000313" key="2">
    <source>
        <dbReference type="Proteomes" id="UP000054359"/>
    </source>
</evidence>